<dbReference type="EMBL" id="JAGIZA010000013">
    <property type="protein sequence ID" value="MBP0494983.1"/>
    <property type="molecule type" value="Genomic_DNA"/>
</dbReference>
<gene>
    <name evidence="1" type="ORF">J5Y10_19530</name>
</gene>
<organism evidence="1 2">
    <name type="scientific">Roseomonas indoligenes</name>
    <dbReference type="NCBI Taxonomy" id="2820811"/>
    <lineage>
        <taxon>Bacteria</taxon>
        <taxon>Pseudomonadati</taxon>
        <taxon>Pseudomonadota</taxon>
        <taxon>Alphaproteobacteria</taxon>
        <taxon>Acetobacterales</taxon>
        <taxon>Roseomonadaceae</taxon>
        <taxon>Roseomonas</taxon>
    </lineage>
</organism>
<dbReference type="RefSeq" id="WP_209375781.1">
    <property type="nucleotide sequence ID" value="NZ_JAGIZA010000013.1"/>
</dbReference>
<comment type="caution">
    <text evidence="1">The sequence shown here is derived from an EMBL/GenBank/DDBJ whole genome shotgun (WGS) entry which is preliminary data.</text>
</comment>
<dbReference type="AlphaFoldDB" id="A0A940S983"/>
<evidence type="ECO:0000313" key="1">
    <source>
        <dbReference type="EMBL" id="MBP0494983.1"/>
    </source>
</evidence>
<keyword evidence="2" id="KW-1185">Reference proteome</keyword>
<evidence type="ECO:0000313" key="2">
    <source>
        <dbReference type="Proteomes" id="UP000677537"/>
    </source>
</evidence>
<accession>A0A940S983</accession>
<name>A0A940S983_9PROT</name>
<protein>
    <submittedName>
        <fullName evidence="1">Uncharacterized protein</fullName>
    </submittedName>
</protein>
<sequence>MNEATTEQPCSPEMAEQYAALGRFVTVFEETVNLIRTATVGMLAASHRHEKLVNIAFHSSVMTAAPLFQVFRAVVGQIVTDEDYEFPATMGPDILSIMNQVASEFEVVQQARNNLLHGTWEVSWCGAHGSGLPVFIVTKLKPSRIGLSRAEVPSRPDELGDLADRCLSVQALIERVVQAVATKPTPVLGTLFAREDGAWVPHGVAQLTSFSDT</sequence>
<proteinExistence type="predicted"/>
<reference evidence="1" key="1">
    <citation type="submission" date="2021-03" db="EMBL/GenBank/DDBJ databases">
        <authorList>
            <person name="So Y."/>
        </authorList>
    </citation>
    <scope>NUCLEOTIDE SEQUENCE</scope>
    <source>
        <strain evidence="1">SG15</strain>
    </source>
</reference>
<dbReference type="Proteomes" id="UP000677537">
    <property type="component" value="Unassembled WGS sequence"/>
</dbReference>